<gene>
    <name evidence="2" type="ORF">HUJ06_024433</name>
</gene>
<dbReference type="AlphaFoldDB" id="A0A822XRC2"/>
<keyword evidence="3" id="KW-1185">Reference proteome</keyword>
<evidence type="ECO:0000313" key="3">
    <source>
        <dbReference type="Proteomes" id="UP000607653"/>
    </source>
</evidence>
<organism evidence="2 3">
    <name type="scientific">Nelumbo nucifera</name>
    <name type="common">Sacred lotus</name>
    <dbReference type="NCBI Taxonomy" id="4432"/>
    <lineage>
        <taxon>Eukaryota</taxon>
        <taxon>Viridiplantae</taxon>
        <taxon>Streptophyta</taxon>
        <taxon>Embryophyta</taxon>
        <taxon>Tracheophyta</taxon>
        <taxon>Spermatophyta</taxon>
        <taxon>Magnoliopsida</taxon>
        <taxon>Proteales</taxon>
        <taxon>Nelumbonaceae</taxon>
        <taxon>Nelumbo</taxon>
    </lineage>
</organism>
<protein>
    <submittedName>
        <fullName evidence="2">Uncharacterized protein</fullName>
    </submittedName>
</protein>
<evidence type="ECO:0000313" key="2">
    <source>
        <dbReference type="EMBL" id="DAD22970.1"/>
    </source>
</evidence>
<proteinExistence type="predicted"/>
<dbReference type="Proteomes" id="UP000607653">
    <property type="component" value="Unassembled WGS sequence"/>
</dbReference>
<name>A0A822XRC2_NELNU</name>
<reference evidence="2 3" key="1">
    <citation type="journal article" date="2020" name="Mol. Biol. Evol.">
        <title>Distinct Expression and Methylation Patterns for Genes with Different Fates following a Single Whole-Genome Duplication in Flowering Plants.</title>
        <authorList>
            <person name="Shi T."/>
            <person name="Rahmani R.S."/>
            <person name="Gugger P.F."/>
            <person name="Wang M."/>
            <person name="Li H."/>
            <person name="Zhang Y."/>
            <person name="Li Z."/>
            <person name="Wang Q."/>
            <person name="Van de Peer Y."/>
            <person name="Marchal K."/>
            <person name="Chen J."/>
        </authorList>
    </citation>
    <scope>NUCLEOTIDE SEQUENCE [LARGE SCALE GENOMIC DNA]</scope>
    <source>
        <tissue evidence="2">Leaf</tissue>
    </source>
</reference>
<dbReference type="EMBL" id="DUZY01000001">
    <property type="protein sequence ID" value="DAD22970.1"/>
    <property type="molecule type" value="Genomic_DNA"/>
</dbReference>
<sequence>MFLNLYPICFYRASNALENRETSLPSSQRFPAHTHKEKKKTKDMESIRDEIFKEFGLGVR</sequence>
<accession>A0A822XRC2</accession>
<evidence type="ECO:0000256" key="1">
    <source>
        <dbReference type="SAM" id="MobiDB-lite"/>
    </source>
</evidence>
<comment type="caution">
    <text evidence="2">The sequence shown here is derived from an EMBL/GenBank/DDBJ whole genome shotgun (WGS) entry which is preliminary data.</text>
</comment>
<feature type="region of interest" description="Disordered" evidence="1">
    <location>
        <begin position="22"/>
        <end position="44"/>
    </location>
</feature>